<dbReference type="PANTHER" id="PTHR30269:SF0">
    <property type="entry name" value="MEMBRANE TRANSPORTER PROTEIN YFCA-RELATED"/>
    <property type="match status" value="1"/>
</dbReference>
<feature type="transmembrane region" description="Helical" evidence="8">
    <location>
        <begin position="231"/>
        <end position="250"/>
    </location>
</feature>
<reference evidence="9 10" key="1">
    <citation type="journal article" date="2019" name="Int. J. Syst. Evol. Microbiol.">
        <title>The Global Catalogue of Microorganisms (GCM) 10K type strain sequencing project: providing services to taxonomists for standard genome sequencing and annotation.</title>
        <authorList>
            <consortium name="The Broad Institute Genomics Platform"/>
            <consortium name="The Broad Institute Genome Sequencing Center for Infectious Disease"/>
            <person name="Wu L."/>
            <person name="Ma J."/>
        </authorList>
    </citation>
    <scope>NUCLEOTIDE SEQUENCE [LARGE SCALE GENOMIC DNA]</scope>
    <source>
        <strain evidence="9 10">JCM 10696</strain>
    </source>
</reference>
<dbReference type="RefSeq" id="WP_344236757.1">
    <property type="nucleotide sequence ID" value="NZ_BAAAHH010000002.1"/>
</dbReference>
<dbReference type="Pfam" id="PF01925">
    <property type="entry name" value="TauE"/>
    <property type="match status" value="1"/>
</dbReference>
<proteinExistence type="inferred from homology"/>
<dbReference type="Proteomes" id="UP001500665">
    <property type="component" value="Unassembled WGS sequence"/>
</dbReference>
<evidence type="ECO:0000256" key="1">
    <source>
        <dbReference type="ARBA" id="ARBA00004651"/>
    </source>
</evidence>
<evidence type="ECO:0000313" key="9">
    <source>
        <dbReference type="EMBL" id="GAA0939351.1"/>
    </source>
</evidence>
<evidence type="ECO:0000256" key="7">
    <source>
        <dbReference type="ARBA" id="ARBA00023136"/>
    </source>
</evidence>
<evidence type="ECO:0000313" key="10">
    <source>
        <dbReference type="Proteomes" id="UP001500665"/>
    </source>
</evidence>
<evidence type="ECO:0000256" key="3">
    <source>
        <dbReference type="ARBA" id="ARBA00022448"/>
    </source>
</evidence>
<comment type="similarity">
    <text evidence="2 8">Belongs to the 4-toluene sulfonate uptake permease (TSUP) (TC 2.A.102) family.</text>
</comment>
<evidence type="ECO:0000256" key="4">
    <source>
        <dbReference type="ARBA" id="ARBA00022475"/>
    </source>
</evidence>
<keyword evidence="3" id="KW-0813">Transport</keyword>
<evidence type="ECO:0000256" key="6">
    <source>
        <dbReference type="ARBA" id="ARBA00022989"/>
    </source>
</evidence>
<evidence type="ECO:0000256" key="5">
    <source>
        <dbReference type="ARBA" id="ARBA00022692"/>
    </source>
</evidence>
<keyword evidence="5 8" id="KW-0812">Transmembrane</keyword>
<evidence type="ECO:0000256" key="2">
    <source>
        <dbReference type="ARBA" id="ARBA00009142"/>
    </source>
</evidence>
<dbReference type="InterPro" id="IPR052017">
    <property type="entry name" value="TSUP"/>
</dbReference>
<gene>
    <name evidence="9" type="ORF">GCM10009550_07820</name>
</gene>
<feature type="transmembrane region" description="Helical" evidence="8">
    <location>
        <begin position="138"/>
        <end position="170"/>
    </location>
</feature>
<feature type="transmembrane region" description="Helical" evidence="8">
    <location>
        <begin position="99"/>
        <end position="117"/>
    </location>
</feature>
<keyword evidence="4 8" id="KW-1003">Cell membrane</keyword>
<organism evidence="9 10">
    <name type="scientific">Actinocorallia libanotica</name>
    <dbReference type="NCBI Taxonomy" id="46162"/>
    <lineage>
        <taxon>Bacteria</taxon>
        <taxon>Bacillati</taxon>
        <taxon>Actinomycetota</taxon>
        <taxon>Actinomycetes</taxon>
        <taxon>Streptosporangiales</taxon>
        <taxon>Thermomonosporaceae</taxon>
        <taxon>Actinocorallia</taxon>
    </lineage>
</organism>
<feature type="transmembrane region" description="Helical" evidence="8">
    <location>
        <begin position="74"/>
        <end position="93"/>
    </location>
</feature>
<feature type="transmembrane region" description="Helical" evidence="8">
    <location>
        <begin position="190"/>
        <end position="219"/>
    </location>
</feature>
<evidence type="ECO:0000256" key="8">
    <source>
        <dbReference type="RuleBase" id="RU363041"/>
    </source>
</evidence>
<dbReference type="InterPro" id="IPR002781">
    <property type="entry name" value="TM_pro_TauE-like"/>
</dbReference>
<keyword evidence="7 8" id="KW-0472">Membrane</keyword>
<protein>
    <recommendedName>
        <fullName evidence="8">Probable membrane transporter protein</fullName>
    </recommendedName>
</protein>
<dbReference type="PANTHER" id="PTHR30269">
    <property type="entry name" value="TRANSMEMBRANE PROTEIN YFCA"/>
    <property type="match status" value="1"/>
</dbReference>
<comment type="subcellular location">
    <subcellularLocation>
        <location evidence="1 8">Cell membrane</location>
        <topology evidence="1 8">Multi-pass membrane protein</topology>
    </subcellularLocation>
</comment>
<comment type="caution">
    <text evidence="9">The sequence shown here is derived from an EMBL/GenBank/DDBJ whole genome shotgun (WGS) entry which is preliminary data.</text>
</comment>
<name>A0ABN1Q9P9_9ACTN</name>
<keyword evidence="10" id="KW-1185">Reference proteome</keyword>
<sequence>MTPWEAVAIFAAGTAAGGINAVVGSGSLITFPTLVALGYPPVLANVSNNIGLVPGAVASCWGYRRELAGQGGRLLRLGSGSLLGALAGGLLLLSLPESAFKMIVPALIVIALVLVVLQPRLNAWVRGRRSGEAGHGGPLLWALVCLAGVYGGYFGAAQGILLISLLGIFLPDDMQTVNGIKNALSGIVNATAAALFIVIAEVDWAVVGLIAAGAFLGGYTGASVGRRLPSWALRGVIVCVGLVAVVKLLTG</sequence>
<accession>A0ABN1Q9P9</accession>
<dbReference type="EMBL" id="BAAAHH010000002">
    <property type="protein sequence ID" value="GAA0939351.1"/>
    <property type="molecule type" value="Genomic_DNA"/>
</dbReference>
<keyword evidence="6 8" id="KW-1133">Transmembrane helix</keyword>